<proteinExistence type="predicted"/>
<accession>A0ABT5VVX8</accession>
<evidence type="ECO:0000313" key="1">
    <source>
        <dbReference type="EMBL" id="MDE5419569.1"/>
    </source>
</evidence>
<gene>
    <name evidence="1" type="ORF">L3049_16365</name>
</gene>
<name>A0ABT5VVX8_9BACT</name>
<evidence type="ECO:0000313" key="2">
    <source>
        <dbReference type="Proteomes" id="UP001528920"/>
    </source>
</evidence>
<dbReference type="EMBL" id="JAKJSC010000004">
    <property type="protein sequence ID" value="MDE5419569.1"/>
    <property type="molecule type" value="Genomic_DNA"/>
</dbReference>
<organism evidence="1 2">
    <name type="scientific">Paralabilibaculum antarcticum</name>
    <dbReference type="NCBI Taxonomy" id="2912572"/>
    <lineage>
        <taxon>Bacteria</taxon>
        <taxon>Pseudomonadati</taxon>
        <taxon>Bacteroidota</taxon>
        <taxon>Bacteroidia</taxon>
        <taxon>Marinilabiliales</taxon>
        <taxon>Marinifilaceae</taxon>
        <taxon>Paralabilibaculum</taxon>
    </lineage>
</organism>
<protein>
    <submittedName>
        <fullName evidence="1">Uncharacterized protein</fullName>
    </submittedName>
</protein>
<dbReference type="Proteomes" id="UP001528920">
    <property type="component" value="Unassembled WGS sequence"/>
</dbReference>
<reference evidence="1 2" key="1">
    <citation type="submission" date="2022-01" db="EMBL/GenBank/DDBJ databases">
        <title>Labilibaculum sp. nov, a marine bacterium isolated from Antarctica.</title>
        <authorList>
            <person name="Dai W."/>
        </authorList>
    </citation>
    <scope>NUCLEOTIDE SEQUENCE [LARGE SCALE GENOMIC DNA]</scope>
    <source>
        <strain evidence="1 2">DW002</strain>
    </source>
</reference>
<comment type="caution">
    <text evidence="1">The sequence shown here is derived from an EMBL/GenBank/DDBJ whole genome shotgun (WGS) entry which is preliminary data.</text>
</comment>
<dbReference type="RefSeq" id="WP_275110899.1">
    <property type="nucleotide sequence ID" value="NZ_JAKJSC010000004.1"/>
</dbReference>
<sequence>MGVDAQPDNVIKTINESGSDKAAVVNRPQILARPLYATIRQIKSFA</sequence>
<keyword evidence="2" id="KW-1185">Reference proteome</keyword>